<protein>
    <submittedName>
        <fullName evidence="3">Cupin</fullName>
    </submittedName>
</protein>
<dbReference type="STRING" id="1117647.M5M_15300"/>
<dbReference type="InterPro" id="IPR051610">
    <property type="entry name" value="GPI/OXD"/>
</dbReference>
<evidence type="ECO:0000256" key="1">
    <source>
        <dbReference type="ARBA" id="ARBA00022723"/>
    </source>
</evidence>
<dbReference type="InterPro" id="IPR014710">
    <property type="entry name" value="RmlC-like_jellyroll"/>
</dbReference>
<feature type="domain" description="Cupin type-2" evidence="2">
    <location>
        <begin position="48"/>
        <end position="118"/>
    </location>
</feature>
<dbReference type="Proteomes" id="UP000000466">
    <property type="component" value="Chromosome"/>
</dbReference>
<sequence>MNKHTVLTRQQIAEMAGESKTHFLNANAKRVNKDLGGLVGLTGIGFHLIEVKPGFDSTDYHVHHHEDECVYVLEGEGEVEIGDDIIPVAAGDFIGYPAGGLPHNMRNVGDGLLRCIVVGQRLAHDVVDYPRQHKRLFRNAGLPWDLVDSRQIVDPKRA</sequence>
<dbReference type="InterPro" id="IPR011051">
    <property type="entry name" value="RmlC_Cupin_sf"/>
</dbReference>
<organism evidence="3 4">
    <name type="scientific">Simiduia agarivorans (strain DSM 21679 / JCM 13881 / BCRC 17597 / SA1)</name>
    <dbReference type="NCBI Taxonomy" id="1117647"/>
    <lineage>
        <taxon>Bacteria</taxon>
        <taxon>Pseudomonadati</taxon>
        <taxon>Pseudomonadota</taxon>
        <taxon>Gammaproteobacteria</taxon>
        <taxon>Cellvibrionales</taxon>
        <taxon>Cellvibrionaceae</taxon>
        <taxon>Simiduia</taxon>
    </lineage>
</organism>
<dbReference type="SUPFAM" id="SSF51182">
    <property type="entry name" value="RmlC-like cupins"/>
    <property type="match status" value="1"/>
</dbReference>
<evidence type="ECO:0000259" key="2">
    <source>
        <dbReference type="Pfam" id="PF07883"/>
    </source>
</evidence>
<name>K4L218_SIMAS</name>
<dbReference type="PANTHER" id="PTHR35848">
    <property type="entry name" value="OXALATE-BINDING PROTEIN"/>
    <property type="match status" value="1"/>
</dbReference>
<dbReference type="OrthoDB" id="116921at2"/>
<dbReference type="RefSeq" id="WP_015048345.1">
    <property type="nucleotide sequence ID" value="NC_018868.3"/>
</dbReference>
<proteinExistence type="predicted"/>
<dbReference type="CDD" id="cd02224">
    <property type="entry name" value="cupin_SPO2919-like"/>
    <property type="match status" value="1"/>
</dbReference>
<keyword evidence="1" id="KW-0479">Metal-binding</keyword>
<dbReference type="eggNOG" id="COG3837">
    <property type="taxonomic scope" value="Bacteria"/>
</dbReference>
<accession>K4L218</accession>
<evidence type="ECO:0000313" key="4">
    <source>
        <dbReference type="Proteomes" id="UP000000466"/>
    </source>
</evidence>
<evidence type="ECO:0000313" key="3">
    <source>
        <dbReference type="EMBL" id="AFV00193.1"/>
    </source>
</evidence>
<keyword evidence="4" id="KW-1185">Reference proteome</keyword>
<dbReference type="Gene3D" id="2.60.120.10">
    <property type="entry name" value="Jelly Rolls"/>
    <property type="match status" value="1"/>
</dbReference>
<dbReference type="KEGG" id="saga:M5M_15300"/>
<dbReference type="HOGENOM" id="CLU_110331_0_0_6"/>
<reference evidence="3 4" key="1">
    <citation type="journal article" date="2013" name="Genome Announc.">
        <title>Complete genome sequence of Simiduia agarivorans SA1(T), a marine bacterium able to degrade a variety of polysaccharides.</title>
        <authorList>
            <person name="Lin S.Y."/>
            <person name="Shieh W.Y."/>
            <person name="Chen J.S."/>
            <person name="Tang S.L."/>
        </authorList>
    </citation>
    <scope>NUCLEOTIDE SEQUENCE [LARGE SCALE GENOMIC DNA]</scope>
    <source>
        <strain evidence="4">DSM 21679 / JCM 13881 / BCRC 17597 / SA1</strain>
    </source>
</reference>
<dbReference type="AlphaFoldDB" id="K4L218"/>
<dbReference type="InterPro" id="IPR013096">
    <property type="entry name" value="Cupin_2"/>
</dbReference>
<dbReference type="Pfam" id="PF07883">
    <property type="entry name" value="Cupin_2"/>
    <property type="match status" value="1"/>
</dbReference>
<dbReference type="EMBL" id="CP003746">
    <property type="protein sequence ID" value="AFV00193.1"/>
    <property type="molecule type" value="Genomic_DNA"/>
</dbReference>
<gene>
    <name evidence="3" type="ordered locus">M5M_15300</name>
</gene>
<dbReference type="GO" id="GO:0046872">
    <property type="term" value="F:metal ion binding"/>
    <property type="evidence" value="ECO:0007669"/>
    <property type="project" value="UniProtKB-KW"/>
</dbReference>